<dbReference type="GO" id="GO:0005874">
    <property type="term" value="C:microtubule"/>
    <property type="evidence" value="ECO:0007669"/>
    <property type="project" value="UniProtKB-KW"/>
</dbReference>
<dbReference type="STRING" id="763406.A0A1E3NDD9"/>
<dbReference type="GO" id="GO:0005875">
    <property type="term" value="C:microtubule associated complex"/>
    <property type="evidence" value="ECO:0007669"/>
    <property type="project" value="TreeGrafter"/>
</dbReference>
<dbReference type="AlphaFoldDB" id="A0A1E3NDD9"/>
<sequence length="680" mass="76219">MTDLNNIKVYVRFKPTREGTDSSLRNRDVSPNHYQIINDSQTVNIVPQKIPRRPLALESKQSTLLNDNGSRSFNFTYDHVFSSNATQDEIFQQTISPVIRSTMQGYNASILCYGQTGSGKTYTMMGDTDDHEQRGIIPRLFTEIFNEIDGAPDTSQYTIALSYFEIYNDVINDLLSPKCEASQIYIREASGDNIKGSGPSTGEEFDSNSLTQPNVYVEGLDKFYVADIDDINQVLKIGNANREVAETRMNSSSSRSHSILRVEICVREHNNGFPSSEQEIVMYNSTLFLVDLAGSERLTKSGTNSSHASLKETIGINTSLSALGNVINLLGSENAVNGKRPYIPYRDSKLTRVLANSLGGNSKTAMIITCSSDLDDFNETLSSLRFAQRAKNVHNTVSRNESVVENSRYEFSPDIDSGDTLKSWKSKYVNALKKIIDLEARSESPVFSSFHHDSSGNEIGEDAKSIAKLRMENANLRKELNIYKTSVEAMNNNKITEKIDFMMTLRSFQSLKADVEIYKKLLVTKTDQILQLEDEIEELKSRNSNVADHGVKELDSLHTMKSMSNKIQEQNDELLQQVEKAEQLLMRKEQELKSVTLKWSNRDMVVNEEQNEVEQKLEQMSRRLKSAVNGDLLLSNNENGGGIKIFSDLEKIGADFVANANGNTSSVGKKGVNLRIVKPR</sequence>
<keyword evidence="4" id="KW-0493">Microtubule</keyword>
<keyword evidence="3 4" id="KW-0505">Motor protein</keyword>
<evidence type="ECO:0000256" key="4">
    <source>
        <dbReference type="RuleBase" id="RU000394"/>
    </source>
</evidence>
<dbReference type="PROSITE" id="PS50067">
    <property type="entry name" value="KINESIN_MOTOR_2"/>
    <property type="match status" value="1"/>
</dbReference>
<evidence type="ECO:0000259" key="6">
    <source>
        <dbReference type="PROSITE" id="PS50067"/>
    </source>
</evidence>
<dbReference type="GO" id="GO:0005524">
    <property type="term" value="F:ATP binding"/>
    <property type="evidence" value="ECO:0007669"/>
    <property type="project" value="UniProtKB-UniRule"/>
</dbReference>
<dbReference type="GeneID" id="30178759"/>
<protein>
    <recommendedName>
        <fullName evidence="4">Kinesin-like protein</fullName>
    </recommendedName>
</protein>
<name>A0A1E3NDD9_9ASCO</name>
<accession>A0A1E3NDD9</accession>
<dbReference type="GO" id="GO:0051231">
    <property type="term" value="P:spindle elongation"/>
    <property type="evidence" value="ECO:0007669"/>
    <property type="project" value="TreeGrafter"/>
</dbReference>
<dbReference type="EMBL" id="KV454009">
    <property type="protein sequence ID" value="ODQ44139.1"/>
    <property type="molecule type" value="Genomic_DNA"/>
</dbReference>
<evidence type="ECO:0000256" key="3">
    <source>
        <dbReference type="PROSITE-ProRule" id="PRU00283"/>
    </source>
</evidence>
<dbReference type="PROSITE" id="PS00411">
    <property type="entry name" value="KINESIN_MOTOR_1"/>
    <property type="match status" value="1"/>
</dbReference>
<feature type="coiled-coil region" evidence="5">
    <location>
        <begin position="466"/>
        <end position="493"/>
    </location>
</feature>
<feature type="coiled-coil region" evidence="5">
    <location>
        <begin position="522"/>
        <end position="630"/>
    </location>
</feature>
<gene>
    <name evidence="7" type="ORF">PICMEDRAFT_18592</name>
</gene>
<evidence type="ECO:0000313" key="7">
    <source>
        <dbReference type="EMBL" id="ODQ44139.1"/>
    </source>
</evidence>
<evidence type="ECO:0000256" key="1">
    <source>
        <dbReference type="ARBA" id="ARBA00022741"/>
    </source>
</evidence>
<dbReference type="InterPro" id="IPR036961">
    <property type="entry name" value="Kinesin_motor_dom_sf"/>
</dbReference>
<dbReference type="Proteomes" id="UP000094455">
    <property type="component" value="Unassembled WGS sequence"/>
</dbReference>
<keyword evidence="5" id="KW-0175">Coiled coil</keyword>
<reference evidence="7 8" key="1">
    <citation type="journal article" date="2016" name="Proc. Natl. Acad. Sci. U.S.A.">
        <title>Comparative genomics of biotechnologically important yeasts.</title>
        <authorList>
            <person name="Riley R."/>
            <person name="Haridas S."/>
            <person name="Wolfe K.H."/>
            <person name="Lopes M.R."/>
            <person name="Hittinger C.T."/>
            <person name="Goeker M."/>
            <person name="Salamov A.A."/>
            <person name="Wisecaver J.H."/>
            <person name="Long T.M."/>
            <person name="Calvey C.H."/>
            <person name="Aerts A.L."/>
            <person name="Barry K.W."/>
            <person name="Choi C."/>
            <person name="Clum A."/>
            <person name="Coughlan A.Y."/>
            <person name="Deshpande S."/>
            <person name="Douglass A.P."/>
            <person name="Hanson S.J."/>
            <person name="Klenk H.-P."/>
            <person name="LaButti K.M."/>
            <person name="Lapidus A."/>
            <person name="Lindquist E.A."/>
            <person name="Lipzen A.M."/>
            <person name="Meier-Kolthoff J.P."/>
            <person name="Ohm R.A."/>
            <person name="Otillar R.P."/>
            <person name="Pangilinan J.L."/>
            <person name="Peng Y."/>
            <person name="Rokas A."/>
            <person name="Rosa C.A."/>
            <person name="Scheuner C."/>
            <person name="Sibirny A.A."/>
            <person name="Slot J.C."/>
            <person name="Stielow J.B."/>
            <person name="Sun H."/>
            <person name="Kurtzman C.P."/>
            <person name="Blackwell M."/>
            <person name="Grigoriev I.V."/>
            <person name="Jeffries T.W."/>
        </authorList>
    </citation>
    <scope>NUCLEOTIDE SEQUENCE [LARGE SCALE GENOMIC DNA]</scope>
    <source>
        <strain evidence="7 8">NRRL Y-2026</strain>
    </source>
</reference>
<dbReference type="InterPro" id="IPR019821">
    <property type="entry name" value="Kinesin_motor_CS"/>
</dbReference>
<dbReference type="InterPro" id="IPR001752">
    <property type="entry name" value="Kinesin_motor_dom"/>
</dbReference>
<dbReference type="Gene3D" id="3.40.850.10">
    <property type="entry name" value="Kinesin motor domain"/>
    <property type="match status" value="1"/>
</dbReference>
<dbReference type="InterPro" id="IPR027640">
    <property type="entry name" value="Kinesin-like_fam"/>
</dbReference>
<dbReference type="PANTHER" id="PTHR47969:SF29">
    <property type="entry name" value="KINESIN-LIKE PROTEIN"/>
    <property type="match status" value="1"/>
</dbReference>
<dbReference type="GO" id="GO:0007018">
    <property type="term" value="P:microtubule-based movement"/>
    <property type="evidence" value="ECO:0007669"/>
    <property type="project" value="InterPro"/>
</dbReference>
<dbReference type="InterPro" id="IPR027417">
    <property type="entry name" value="P-loop_NTPase"/>
</dbReference>
<keyword evidence="2 3" id="KW-0067">ATP-binding</keyword>
<feature type="domain" description="Kinesin motor" evidence="6">
    <location>
        <begin position="6"/>
        <end position="393"/>
    </location>
</feature>
<dbReference type="CDD" id="cd00106">
    <property type="entry name" value="KISc"/>
    <property type="match status" value="1"/>
</dbReference>
<dbReference type="SMART" id="SM00129">
    <property type="entry name" value="KISc"/>
    <property type="match status" value="1"/>
</dbReference>
<evidence type="ECO:0000256" key="5">
    <source>
        <dbReference type="SAM" id="Coils"/>
    </source>
</evidence>
<dbReference type="GO" id="GO:0003777">
    <property type="term" value="F:microtubule motor activity"/>
    <property type="evidence" value="ECO:0007669"/>
    <property type="project" value="InterPro"/>
</dbReference>
<dbReference type="SUPFAM" id="SSF52540">
    <property type="entry name" value="P-loop containing nucleoside triphosphate hydrolases"/>
    <property type="match status" value="1"/>
</dbReference>
<comment type="similarity">
    <text evidence="3 4">Belongs to the TRAFAC class myosin-kinesin ATPase superfamily. Kinesin family.</text>
</comment>
<keyword evidence="1 3" id="KW-0547">Nucleotide-binding</keyword>
<dbReference type="RefSeq" id="XP_019015252.1">
    <property type="nucleotide sequence ID" value="XM_019162072.1"/>
</dbReference>
<dbReference type="GO" id="GO:0008017">
    <property type="term" value="F:microtubule binding"/>
    <property type="evidence" value="ECO:0007669"/>
    <property type="project" value="InterPro"/>
</dbReference>
<organism evidence="7 8">
    <name type="scientific">Pichia membranifaciens NRRL Y-2026</name>
    <dbReference type="NCBI Taxonomy" id="763406"/>
    <lineage>
        <taxon>Eukaryota</taxon>
        <taxon>Fungi</taxon>
        <taxon>Dikarya</taxon>
        <taxon>Ascomycota</taxon>
        <taxon>Saccharomycotina</taxon>
        <taxon>Pichiomycetes</taxon>
        <taxon>Pichiales</taxon>
        <taxon>Pichiaceae</taxon>
        <taxon>Pichia</taxon>
    </lineage>
</organism>
<feature type="binding site" evidence="3">
    <location>
        <begin position="114"/>
        <end position="121"/>
    </location>
    <ligand>
        <name>ATP</name>
        <dbReference type="ChEBI" id="CHEBI:30616"/>
    </ligand>
</feature>
<proteinExistence type="inferred from homology"/>
<dbReference type="Pfam" id="PF00225">
    <property type="entry name" value="Kinesin"/>
    <property type="match status" value="1"/>
</dbReference>
<dbReference type="OrthoDB" id="3176171at2759"/>
<dbReference type="PANTHER" id="PTHR47969">
    <property type="entry name" value="CHROMOSOME-ASSOCIATED KINESIN KIF4A-RELATED"/>
    <property type="match status" value="1"/>
</dbReference>
<evidence type="ECO:0000256" key="2">
    <source>
        <dbReference type="ARBA" id="ARBA00022840"/>
    </source>
</evidence>
<dbReference type="GO" id="GO:0007052">
    <property type="term" value="P:mitotic spindle organization"/>
    <property type="evidence" value="ECO:0007669"/>
    <property type="project" value="TreeGrafter"/>
</dbReference>
<keyword evidence="8" id="KW-1185">Reference proteome</keyword>
<evidence type="ECO:0000313" key="8">
    <source>
        <dbReference type="Proteomes" id="UP000094455"/>
    </source>
</evidence>
<dbReference type="PRINTS" id="PR00380">
    <property type="entry name" value="KINESINHEAVY"/>
</dbReference>